<gene>
    <name evidence="2" type="ORF">C7440_3681</name>
</gene>
<proteinExistence type="predicted"/>
<keyword evidence="3" id="KW-1185">Reference proteome</keyword>
<feature type="region of interest" description="Disordered" evidence="1">
    <location>
        <begin position="151"/>
        <end position="223"/>
    </location>
</feature>
<accession>A0A2U1CHP0</accession>
<evidence type="ECO:0000313" key="3">
    <source>
        <dbReference type="Proteomes" id="UP000246145"/>
    </source>
</evidence>
<evidence type="ECO:0000256" key="1">
    <source>
        <dbReference type="SAM" id="MobiDB-lite"/>
    </source>
</evidence>
<dbReference type="RefSeq" id="WP_116519463.1">
    <property type="nucleotide sequence ID" value="NZ_JACCEX010000006.1"/>
</dbReference>
<dbReference type="OrthoDB" id="5298046at2"/>
<feature type="compositionally biased region" description="Polar residues" evidence="1">
    <location>
        <begin position="188"/>
        <end position="199"/>
    </location>
</feature>
<feature type="compositionally biased region" description="Low complexity" evidence="1">
    <location>
        <begin position="83"/>
        <end position="97"/>
    </location>
</feature>
<dbReference type="STRING" id="1231391.GCA_000308195_00174"/>
<feature type="compositionally biased region" description="Pro residues" evidence="1">
    <location>
        <begin position="109"/>
        <end position="129"/>
    </location>
</feature>
<dbReference type="Proteomes" id="UP000246145">
    <property type="component" value="Unassembled WGS sequence"/>
</dbReference>
<reference evidence="2 3" key="1">
    <citation type="submission" date="2018-04" db="EMBL/GenBank/DDBJ databases">
        <title>Genomic Encyclopedia of Type Strains, Phase IV (KMG-IV): sequencing the most valuable type-strain genomes for metagenomic binning, comparative biology and taxonomic classification.</title>
        <authorList>
            <person name="Goeker M."/>
        </authorList>
    </citation>
    <scope>NUCLEOTIDE SEQUENCE [LARGE SCALE GENOMIC DNA]</scope>
    <source>
        <strain evidence="2 3">DSM 10065</strain>
    </source>
</reference>
<feature type="region of interest" description="Disordered" evidence="1">
    <location>
        <begin position="79"/>
        <end position="136"/>
    </location>
</feature>
<dbReference type="EMBL" id="QEKO01000009">
    <property type="protein sequence ID" value="PVY60435.1"/>
    <property type="molecule type" value="Genomic_DNA"/>
</dbReference>
<sequence length="387" mass="40761">MSLLHHKDDFLIAEYTLGLLDPDEVAQAHAVLGGDDDAVVCALQWEARLLELTDALTPLNPPAPLLGRIQATLGLPRNAPVQARPSAGTAASAPPATLGMRQAGAGQRPVPPVQRQAPPPPSPRVPAPPASSAQSGMAMDFEPRLIRPDAASTAQPRAASPDRSVADSAGGPAVNTPSAHTAPEAPSSEPQRTGETTSGPPRVRTAPPDPLEAFRPGAGSRRPPRQAIWRSLWFWRALSAALAILAGVLVLPKDTFKHDPALSASLQPPSTPAPKIVQIAIMQAPGLSSTPGWVLTVDSRQNLVLAPQVDIVVPESESVYLWTHNEQSPHPRLLGVVDPTRSLTLPMEVTGEIVPGQIFEMTQESNVAPPREPDGPILFIGRTVSLG</sequence>
<protein>
    <submittedName>
        <fullName evidence="2">Anti-sigma-K factor RskA</fullName>
    </submittedName>
</protein>
<comment type="caution">
    <text evidence="2">The sequence shown here is derived from an EMBL/GenBank/DDBJ whole genome shotgun (WGS) entry which is preliminary data.</text>
</comment>
<name>A0A2U1CHP0_9BURK</name>
<dbReference type="AlphaFoldDB" id="A0A2U1CHP0"/>
<evidence type="ECO:0000313" key="2">
    <source>
        <dbReference type="EMBL" id="PVY60435.1"/>
    </source>
</evidence>
<organism evidence="2 3">
    <name type="scientific">Pusillimonas noertemannii</name>
    <dbReference type="NCBI Taxonomy" id="305977"/>
    <lineage>
        <taxon>Bacteria</taxon>
        <taxon>Pseudomonadati</taxon>
        <taxon>Pseudomonadota</taxon>
        <taxon>Betaproteobacteria</taxon>
        <taxon>Burkholderiales</taxon>
        <taxon>Alcaligenaceae</taxon>
        <taxon>Pusillimonas</taxon>
    </lineage>
</organism>